<evidence type="ECO:0000259" key="5">
    <source>
        <dbReference type="PROSITE" id="PS01124"/>
    </source>
</evidence>
<dbReference type="OrthoDB" id="159632at2"/>
<dbReference type="PANTHER" id="PTHR43280">
    <property type="entry name" value="ARAC-FAMILY TRANSCRIPTIONAL REGULATOR"/>
    <property type="match status" value="1"/>
</dbReference>
<dbReference type="GO" id="GO:0003700">
    <property type="term" value="F:DNA-binding transcription factor activity"/>
    <property type="evidence" value="ECO:0007669"/>
    <property type="project" value="InterPro"/>
</dbReference>
<dbReference type="SMART" id="SM00342">
    <property type="entry name" value="HTH_ARAC"/>
    <property type="match status" value="1"/>
</dbReference>
<evidence type="ECO:0000256" key="3">
    <source>
        <dbReference type="ARBA" id="ARBA00023163"/>
    </source>
</evidence>
<evidence type="ECO:0000259" key="6">
    <source>
        <dbReference type="PROSITE" id="PS50110"/>
    </source>
</evidence>
<organism evidence="7 8">
    <name type="scientific">Halalkalibacter hemicellulosilyticusJCM 9152</name>
    <dbReference type="NCBI Taxonomy" id="1236971"/>
    <lineage>
        <taxon>Bacteria</taxon>
        <taxon>Bacillati</taxon>
        <taxon>Bacillota</taxon>
        <taxon>Bacilli</taxon>
        <taxon>Bacillales</taxon>
        <taxon>Bacillaceae</taxon>
        <taxon>Halalkalibacter</taxon>
    </lineage>
</organism>
<dbReference type="Proteomes" id="UP000018895">
    <property type="component" value="Unassembled WGS sequence"/>
</dbReference>
<keyword evidence="1" id="KW-0805">Transcription regulation</keyword>
<dbReference type="Pfam" id="PF12833">
    <property type="entry name" value="HTH_18"/>
    <property type="match status" value="1"/>
</dbReference>
<keyword evidence="8" id="KW-1185">Reference proteome</keyword>
<evidence type="ECO:0000256" key="2">
    <source>
        <dbReference type="ARBA" id="ARBA00023125"/>
    </source>
</evidence>
<evidence type="ECO:0000313" key="7">
    <source>
        <dbReference type="EMBL" id="GAE31381.1"/>
    </source>
</evidence>
<dbReference type="SMART" id="SM00448">
    <property type="entry name" value="REC"/>
    <property type="match status" value="1"/>
</dbReference>
<keyword evidence="2" id="KW-0238">DNA-binding</keyword>
<name>W4QH19_9BACI</name>
<dbReference type="InterPro" id="IPR018060">
    <property type="entry name" value="HTH_AraC"/>
</dbReference>
<reference evidence="7" key="1">
    <citation type="journal article" date="2014" name="Genome Announc.">
        <title>Draft Genome Sequences of Three Alkaliphilic Bacillus Strains, Bacillus wakoensis JCM 9140T, Bacillus akibai JCM 9157T, and Bacillus hemicellulosilyticus JCM 9152T.</title>
        <authorList>
            <person name="Yuki M."/>
            <person name="Oshima K."/>
            <person name="Suda W."/>
            <person name="Oshida Y."/>
            <person name="Kitamura K."/>
            <person name="Iida T."/>
            <person name="Hattori M."/>
            <person name="Ohkuma M."/>
        </authorList>
    </citation>
    <scope>NUCLEOTIDE SEQUENCE [LARGE SCALE GENOMIC DNA]</scope>
    <source>
        <strain evidence="7">JCM 9152</strain>
    </source>
</reference>
<dbReference type="PROSITE" id="PS50110">
    <property type="entry name" value="RESPONSE_REGULATORY"/>
    <property type="match status" value="1"/>
</dbReference>
<proteinExistence type="predicted"/>
<dbReference type="GO" id="GO:0043565">
    <property type="term" value="F:sequence-specific DNA binding"/>
    <property type="evidence" value="ECO:0007669"/>
    <property type="project" value="InterPro"/>
</dbReference>
<dbReference type="CDD" id="cd17536">
    <property type="entry name" value="REC_YesN-like"/>
    <property type="match status" value="1"/>
</dbReference>
<protein>
    <submittedName>
        <fullName evidence="7">Helix-turn-helix</fullName>
    </submittedName>
</protein>
<dbReference type="STRING" id="1236971.JCM9152_2847"/>
<dbReference type="EMBL" id="BAUU01000019">
    <property type="protein sequence ID" value="GAE31381.1"/>
    <property type="molecule type" value="Genomic_DNA"/>
</dbReference>
<evidence type="ECO:0000313" key="8">
    <source>
        <dbReference type="Proteomes" id="UP000018895"/>
    </source>
</evidence>
<dbReference type="InterPro" id="IPR011006">
    <property type="entry name" value="CheY-like_superfamily"/>
</dbReference>
<sequence length="249" mass="28824">MTTKFKAIVVEDEALIRRNITKKVHELNETIQVVGEAMNGKEALTLIEEHLPDLVITDIRMPMMDGLELAKQLFFGYPHIKVVIISGHHEFEYARQAIAFQVNEYLLKPIVNEELGATLSRIELQLKNDLESLAHVANSLAGHDIENLIQTIKLYIKNHFHEDLTLKEIAAQLNFTTDYLSKVFKKHTGETPIKYLTRLRINEAKRLLTTNVNMDIKTVGKLVGYPDQHYFSRVFKNNTDYYPSEYRER</sequence>
<dbReference type="PROSITE" id="PS01124">
    <property type="entry name" value="HTH_ARAC_FAMILY_2"/>
    <property type="match status" value="1"/>
</dbReference>
<keyword evidence="3" id="KW-0804">Transcription</keyword>
<keyword evidence="4" id="KW-0597">Phosphoprotein</keyword>
<dbReference type="RefSeq" id="WP_035344943.1">
    <property type="nucleotide sequence ID" value="NZ_BAUU01000019.1"/>
</dbReference>
<dbReference type="InterPro" id="IPR001789">
    <property type="entry name" value="Sig_transdc_resp-reg_receiver"/>
</dbReference>
<dbReference type="AlphaFoldDB" id="W4QH19"/>
<dbReference type="PANTHER" id="PTHR43280:SF2">
    <property type="entry name" value="HTH-TYPE TRANSCRIPTIONAL REGULATOR EXSA"/>
    <property type="match status" value="1"/>
</dbReference>
<accession>W4QH19</accession>
<dbReference type="SUPFAM" id="SSF46689">
    <property type="entry name" value="Homeodomain-like"/>
    <property type="match status" value="2"/>
</dbReference>
<feature type="modified residue" description="4-aspartylphosphate" evidence="4">
    <location>
        <position position="58"/>
    </location>
</feature>
<dbReference type="GO" id="GO:0000160">
    <property type="term" value="P:phosphorelay signal transduction system"/>
    <property type="evidence" value="ECO:0007669"/>
    <property type="project" value="InterPro"/>
</dbReference>
<dbReference type="Gene3D" id="1.10.10.60">
    <property type="entry name" value="Homeodomain-like"/>
    <property type="match status" value="2"/>
</dbReference>
<dbReference type="SUPFAM" id="SSF52172">
    <property type="entry name" value="CheY-like"/>
    <property type="match status" value="1"/>
</dbReference>
<gene>
    <name evidence="7" type="ORF">JCM9152_2847</name>
</gene>
<feature type="domain" description="HTH araC/xylS-type" evidence="5">
    <location>
        <begin position="150"/>
        <end position="249"/>
    </location>
</feature>
<dbReference type="InterPro" id="IPR009057">
    <property type="entry name" value="Homeodomain-like_sf"/>
</dbReference>
<dbReference type="Pfam" id="PF00072">
    <property type="entry name" value="Response_reg"/>
    <property type="match status" value="1"/>
</dbReference>
<feature type="domain" description="Response regulatory" evidence="6">
    <location>
        <begin position="6"/>
        <end position="123"/>
    </location>
</feature>
<evidence type="ECO:0000256" key="4">
    <source>
        <dbReference type="PROSITE-ProRule" id="PRU00169"/>
    </source>
</evidence>
<comment type="caution">
    <text evidence="7">The sequence shown here is derived from an EMBL/GenBank/DDBJ whole genome shotgun (WGS) entry which is preliminary data.</text>
</comment>
<evidence type="ECO:0000256" key="1">
    <source>
        <dbReference type="ARBA" id="ARBA00023015"/>
    </source>
</evidence>
<dbReference type="Gene3D" id="3.40.50.2300">
    <property type="match status" value="1"/>
</dbReference>